<evidence type="ECO:0000256" key="1">
    <source>
        <dbReference type="SAM" id="MobiDB-lite"/>
    </source>
</evidence>
<sequence length="85" mass="10039">MRELKLSPVVLVIYRWPTMTEAQFEGFYFKIQMCIYGKTLQLQEKQERQNKIRGREAQNKNNSNKATATQEKECLSRTSPDIPQK</sequence>
<proteinExistence type="predicted"/>
<feature type="compositionally biased region" description="Polar residues" evidence="1">
    <location>
        <begin position="59"/>
        <end position="69"/>
    </location>
</feature>
<dbReference type="EMBL" id="AKHW03000499">
    <property type="protein sequence ID" value="KYO46512.1"/>
    <property type="molecule type" value="Genomic_DNA"/>
</dbReference>
<feature type="compositionally biased region" description="Basic and acidic residues" evidence="1">
    <location>
        <begin position="47"/>
        <end position="58"/>
    </location>
</feature>
<dbReference type="Proteomes" id="UP000050525">
    <property type="component" value="Unassembled WGS sequence"/>
</dbReference>
<evidence type="ECO:0000313" key="2">
    <source>
        <dbReference type="EMBL" id="KYO46512.1"/>
    </source>
</evidence>
<keyword evidence="3" id="KW-1185">Reference proteome</keyword>
<organism evidence="2 3">
    <name type="scientific">Alligator mississippiensis</name>
    <name type="common">American alligator</name>
    <dbReference type="NCBI Taxonomy" id="8496"/>
    <lineage>
        <taxon>Eukaryota</taxon>
        <taxon>Metazoa</taxon>
        <taxon>Chordata</taxon>
        <taxon>Craniata</taxon>
        <taxon>Vertebrata</taxon>
        <taxon>Euteleostomi</taxon>
        <taxon>Archelosauria</taxon>
        <taxon>Archosauria</taxon>
        <taxon>Crocodylia</taxon>
        <taxon>Alligatoridae</taxon>
        <taxon>Alligatorinae</taxon>
        <taxon>Alligator</taxon>
    </lineage>
</organism>
<protein>
    <submittedName>
        <fullName evidence="2">Uncharacterized protein</fullName>
    </submittedName>
</protein>
<accession>A0A151PBU0</accession>
<feature type="compositionally biased region" description="Polar residues" evidence="1">
    <location>
        <begin position="76"/>
        <end position="85"/>
    </location>
</feature>
<evidence type="ECO:0000313" key="3">
    <source>
        <dbReference type="Proteomes" id="UP000050525"/>
    </source>
</evidence>
<dbReference type="AlphaFoldDB" id="A0A151PBU0"/>
<reference evidence="2 3" key="1">
    <citation type="journal article" date="2012" name="Genome Biol.">
        <title>Sequencing three crocodilian genomes to illuminate the evolution of archosaurs and amniotes.</title>
        <authorList>
            <person name="St John J.A."/>
            <person name="Braun E.L."/>
            <person name="Isberg S.R."/>
            <person name="Miles L.G."/>
            <person name="Chong A.Y."/>
            <person name="Gongora J."/>
            <person name="Dalzell P."/>
            <person name="Moran C."/>
            <person name="Bed'hom B."/>
            <person name="Abzhanov A."/>
            <person name="Burgess S.C."/>
            <person name="Cooksey A.M."/>
            <person name="Castoe T.A."/>
            <person name="Crawford N.G."/>
            <person name="Densmore L.D."/>
            <person name="Drew J.C."/>
            <person name="Edwards S.V."/>
            <person name="Faircloth B.C."/>
            <person name="Fujita M.K."/>
            <person name="Greenwold M.J."/>
            <person name="Hoffmann F.G."/>
            <person name="Howard J.M."/>
            <person name="Iguchi T."/>
            <person name="Janes D.E."/>
            <person name="Khan S.Y."/>
            <person name="Kohno S."/>
            <person name="de Koning A.J."/>
            <person name="Lance S.L."/>
            <person name="McCarthy F.M."/>
            <person name="McCormack J.E."/>
            <person name="Merchant M.E."/>
            <person name="Peterson D.G."/>
            <person name="Pollock D.D."/>
            <person name="Pourmand N."/>
            <person name="Raney B.J."/>
            <person name="Roessler K.A."/>
            <person name="Sanford J.R."/>
            <person name="Sawyer R.H."/>
            <person name="Schmidt C.J."/>
            <person name="Triplett E.W."/>
            <person name="Tuberville T.D."/>
            <person name="Venegas-Anaya M."/>
            <person name="Howard J.T."/>
            <person name="Jarvis E.D."/>
            <person name="Guillette L.J.Jr."/>
            <person name="Glenn T.C."/>
            <person name="Green R.E."/>
            <person name="Ray D.A."/>
        </authorList>
    </citation>
    <scope>NUCLEOTIDE SEQUENCE [LARGE SCALE GENOMIC DNA]</scope>
    <source>
        <strain evidence="2">KSC_2009_1</strain>
    </source>
</reference>
<gene>
    <name evidence="2" type="ORF">Y1Q_0018313</name>
</gene>
<comment type="caution">
    <text evidence="2">The sequence shown here is derived from an EMBL/GenBank/DDBJ whole genome shotgun (WGS) entry which is preliminary data.</text>
</comment>
<name>A0A151PBU0_ALLMI</name>
<feature type="region of interest" description="Disordered" evidence="1">
    <location>
        <begin position="47"/>
        <end position="85"/>
    </location>
</feature>